<dbReference type="AlphaFoldDB" id="A0A812K330"/>
<protein>
    <submittedName>
        <fullName evidence="2">Uncharacterized protein</fullName>
    </submittedName>
</protein>
<dbReference type="EMBL" id="CAJNDS010000595">
    <property type="protein sequence ID" value="CAE7221397.1"/>
    <property type="molecule type" value="Genomic_DNA"/>
</dbReference>
<feature type="region of interest" description="Disordered" evidence="1">
    <location>
        <begin position="34"/>
        <end position="119"/>
    </location>
</feature>
<name>A0A812K330_9DINO</name>
<feature type="compositionally biased region" description="Low complexity" evidence="1">
    <location>
        <begin position="42"/>
        <end position="55"/>
    </location>
</feature>
<evidence type="ECO:0000256" key="1">
    <source>
        <dbReference type="SAM" id="MobiDB-lite"/>
    </source>
</evidence>
<comment type="caution">
    <text evidence="2">The sequence shown here is derived from an EMBL/GenBank/DDBJ whole genome shotgun (WGS) entry which is preliminary data.</text>
</comment>
<accession>A0A812K330</accession>
<evidence type="ECO:0000313" key="3">
    <source>
        <dbReference type="Proteomes" id="UP000604046"/>
    </source>
</evidence>
<evidence type="ECO:0000313" key="2">
    <source>
        <dbReference type="EMBL" id="CAE7221397.1"/>
    </source>
</evidence>
<dbReference type="Proteomes" id="UP000604046">
    <property type="component" value="Unassembled WGS sequence"/>
</dbReference>
<reference evidence="2" key="1">
    <citation type="submission" date="2021-02" db="EMBL/GenBank/DDBJ databases">
        <authorList>
            <person name="Dougan E. K."/>
            <person name="Rhodes N."/>
            <person name="Thang M."/>
            <person name="Chan C."/>
        </authorList>
    </citation>
    <scope>NUCLEOTIDE SEQUENCE</scope>
</reference>
<sequence>MFLFHRLLNLTTMMYNEKDQLTVCDFLIPAEQRQRQLERSRQMAAGARPGPAPQQSDQPPTEPPREPAARVGGSQFGSFAVREQQEEEAEEAEEAEEDDESESSGVSWFVCSSTEAMRI</sequence>
<keyword evidence="3" id="KW-1185">Reference proteome</keyword>
<gene>
    <name evidence="2" type="ORF">SNAT2548_LOCUS8158</name>
</gene>
<feature type="compositionally biased region" description="Acidic residues" evidence="1">
    <location>
        <begin position="85"/>
        <end position="102"/>
    </location>
</feature>
<proteinExistence type="predicted"/>
<organism evidence="2 3">
    <name type="scientific">Symbiodinium natans</name>
    <dbReference type="NCBI Taxonomy" id="878477"/>
    <lineage>
        <taxon>Eukaryota</taxon>
        <taxon>Sar</taxon>
        <taxon>Alveolata</taxon>
        <taxon>Dinophyceae</taxon>
        <taxon>Suessiales</taxon>
        <taxon>Symbiodiniaceae</taxon>
        <taxon>Symbiodinium</taxon>
    </lineage>
</organism>
<feature type="compositionally biased region" description="Polar residues" evidence="1">
    <location>
        <begin position="110"/>
        <end position="119"/>
    </location>
</feature>